<dbReference type="CDD" id="cd06606">
    <property type="entry name" value="STKc_MAPKKK"/>
    <property type="match status" value="2"/>
</dbReference>
<feature type="domain" description="Protein kinase" evidence="6">
    <location>
        <begin position="16"/>
        <end position="280"/>
    </location>
</feature>
<dbReference type="OrthoDB" id="275301at2759"/>
<evidence type="ECO:0000259" key="6">
    <source>
        <dbReference type="PROSITE" id="PS50011"/>
    </source>
</evidence>
<keyword evidence="8" id="KW-1185">Reference proteome</keyword>
<protein>
    <recommendedName>
        <fullName evidence="6">Protein kinase domain-containing protein</fullName>
    </recommendedName>
</protein>
<feature type="binding site" evidence="5">
    <location>
        <position position="45"/>
    </location>
    <ligand>
        <name>ATP</name>
        <dbReference type="ChEBI" id="CHEBI:30616"/>
    </ligand>
</feature>
<dbReference type="PANTHER" id="PTHR48011">
    <property type="entry name" value="CCR4-NOT TRANSCRIPTIONAL COMPLEX SUBUNIT CAF120-RELATED"/>
    <property type="match status" value="1"/>
</dbReference>
<organism evidence="7 8">
    <name type="scientific">Ceratopteris richardii</name>
    <name type="common">Triangle waterfern</name>
    <dbReference type="NCBI Taxonomy" id="49495"/>
    <lineage>
        <taxon>Eukaryota</taxon>
        <taxon>Viridiplantae</taxon>
        <taxon>Streptophyta</taxon>
        <taxon>Embryophyta</taxon>
        <taxon>Tracheophyta</taxon>
        <taxon>Polypodiopsida</taxon>
        <taxon>Polypodiidae</taxon>
        <taxon>Polypodiales</taxon>
        <taxon>Pteridineae</taxon>
        <taxon>Pteridaceae</taxon>
        <taxon>Parkerioideae</taxon>
        <taxon>Ceratopteris</taxon>
    </lineage>
</organism>
<dbReference type="InterPro" id="IPR008271">
    <property type="entry name" value="Ser/Thr_kinase_AS"/>
</dbReference>
<keyword evidence="3" id="KW-0418">Kinase</keyword>
<name>A0A8T2UTS7_CERRI</name>
<gene>
    <name evidence="7" type="ORF">KP509_05G065000</name>
</gene>
<evidence type="ECO:0000313" key="7">
    <source>
        <dbReference type="EMBL" id="KAH7437296.1"/>
    </source>
</evidence>
<dbReference type="AlphaFoldDB" id="A0A8T2UTS7"/>
<dbReference type="PROSITE" id="PS00108">
    <property type="entry name" value="PROTEIN_KINASE_ST"/>
    <property type="match status" value="2"/>
</dbReference>
<reference evidence="7" key="1">
    <citation type="submission" date="2021-08" db="EMBL/GenBank/DDBJ databases">
        <title>WGS assembly of Ceratopteris richardii.</title>
        <authorList>
            <person name="Marchant D.B."/>
            <person name="Chen G."/>
            <person name="Jenkins J."/>
            <person name="Shu S."/>
            <person name="Leebens-Mack J."/>
            <person name="Grimwood J."/>
            <person name="Schmutz J."/>
            <person name="Soltis P."/>
            <person name="Soltis D."/>
            <person name="Chen Z.-H."/>
        </authorList>
    </citation>
    <scope>NUCLEOTIDE SEQUENCE</scope>
    <source>
        <strain evidence="7">Whitten #5841</strain>
        <tissue evidence="7">Leaf</tissue>
    </source>
</reference>
<dbReference type="InterPro" id="IPR052751">
    <property type="entry name" value="Plant_MAPKKK"/>
</dbReference>
<dbReference type="SMART" id="SM00220">
    <property type="entry name" value="S_TKc"/>
    <property type="match status" value="2"/>
</dbReference>
<dbReference type="GO" id="GO:0004672">
    <property type="term" value="F:protein kinase activity"/>
    <property type="evidence" value="ECO:0007669"/>
    <property type="project" value="InterPro"/>
</dbReference>
<evidence type="ECO:0000313" key="8">
    <source>
        <dbReference type="Proteomes" id="UP000825935"/>
    </source>
</evidence>
<comment type="caution">
    <text evidence="7">The sequence shown here is derived from an EMBL/GenBank/DDBJ whole genome shotgun (WGS) entry which is preliminary data.</text>
</comment>
<dbReference type="InterPro" id="IPR000719">
    <property type="entry name" value="Prot_kinase_dom"/>
</dbReference>
<dbReference type="EMBL" id="CM035410">
    <property type="protein sequence ID" value="KAH7437296.1"/>
    <property type="molecule type" value="Genomic_DNA"/>
</dbReference>
<dbReference type="Pfam" id="PF00069">
    <property type="entry name" value="Pkinase"/>
    <property type="match status" value="2"/>
</dbReference>
<dbReference type="SUPFAM" id="SSF56112">
    <property type="entry name" value="Protein kinase-like (PK-like)"/>
    <property type="match status" value="2"/>
</dbReference>
<dbReference type="GO" id="GO:0007165">
    <property type="term" value="P:signal transduction"/>
    <property type="evidence" value="ECO:0007669"/>
    <property type="project" value="TreeGrafter"/>
</dbReference>
<keyword evidence="2 5" id="KW-0547">Nucleotide-binding</keyword>
<dbReference type="Proteomes" id="UP000825935">
    <property type="component" value="Chromosome 5"/>
</dbReference>
<evidence type="ECO:0000256" key="5">
    <source>
        <dbReference type="PROSITE-ProRule" id="PRU10141"/>
    </source>
</evidence>
<dbReference type="InterPro" id="IPR017441">
    <property type="entry name" value="Protein_kinase_ATP_BS"/>
</dbReference>
<dbReference type="PANTHER" id="PTHR48011:SF4">
    <property type="entry name" value="MITOGEN-ACTIVATED PROTEIN KINASE KINASE KINASE 19"/>
    <property type="match status" value="1"/>
</dbReference>
<evidence type="ECO:0000256" key="3">
    <source>
        <dbReference type="ARBA" id="ARBA00022777"/>
    </source>
</evidence>
<dbReference type="PROSITE" id="PS00107">
    <property type="entry name" value="PROTEIN_KINASE_ATP"/>
    <property type="match status" value="2"/>
</dbReference>
<feature type="binding site" evidence="5">
    <location>
        <position position="481"/>
    </location>
    <ligand>
        <name>ATP</name>
        <dbReference type="ChEBI" id="CHEBI:30616"/>
    </ligand>
</feature>
<evidence type="ECO:0000256" key="4">
    <source>
        <dbReference type="ARBA" id="ARBA00022840"/>
    </source>
</evidence>
<sequence length="872" mass="95955">MASGHSLHATHAATRWMHSRSLGCGSFGHVSLARNLEDGSLFAVKSTAGSSPVELLALRNEFRILQSLSSPFVIRCLGSEFSCEASSPAEGTSGYLFLEYIDGGSLADMLRQSGERMRSEEHVRQFTCSILKGLAYLHENGVVHCDIKGKNILVGSCGDVKIADFGAARRIGEGAAMKGNCVRGTPHWMAPEVAMGEAPTPASDVWSLGCTVVEMLQGTPPWGRCASSVAAALFKLGCTNEIPPLPKSISSDAQDFLLKCLRREPKERWRAEQLLSHPFIRDGNKCTGEISQASHRCLEGEEYNRLGDPLPKSLRDLFKFSHGEGLHQLPSRSMRDPVVLRRCDTREQISPRSTLDHFMLSDSESENEMEEKQSFIAGIPTTAGMRTAIPQHASISARGQWIVVRQVHGWLGQTQRERPFMQTQFGCKVIAKGCGVSLASAEFLRSRAKLYMKARRYLGCGSFGHVSLARNLEDGSLFAVKSTAGSSPVELLALRNEFRILRSLCSPFVIRCLGSEFPAEASSRAEGTSSYLFLEYIEGGSLADMLRQSGERMRSEEHVRQFTRSILKGLAYLHENGVVHCDIKGKNILVGSCGDVKIADFGAARRFEEGAAMEGNCLRGTPHWMAPEVAMGEAPTPASDIWSLGCTVVEMLQGTPPWGRCASSVAAALFKLGCTNEIPPLPKSISSAAQDFLLKCLRREPTERWRAEQLLSHPFIRDGNKCNGEISQASHRSLEGEDHGERLHQLPPRSMRDPVVLRRCDTLEQISPRSTLDHLMLSDSESENEKEEKESFIAGFPTTAGMPTATPRHATISVQEQWIVVRQVHGWLGQTQRERPFMQTQFGCEVIAKGCGVSLASAEFLRSRAKLYMKGR</sequence>
<dbReference type="Gene3D" id="1.10.510.10">
    <property type="entry name" value="Transferase(Phosphotransferase) domain 1"/>
    <property type="match status" value="2"/>
</dbReference>
<accession>A0A8T2UTS7</accession>
<dbReference type="OMA" id="NEERPDW"/>
<evidence type="ECO:0000256" key="1">
    <source>
        <dbReference type="ARBA" id="ARBA00022679"/>
    </source>
</evidence>
<proteinExistence type="predicted"/>
<dbReference type="GO" id="GO:0005524">
    <property type="term" value="F:ATP binding"/>
    <property type="evidence" value="ECO:0007669"/>
    <property type="project" value="UniProtKB-UniRule"/>
</dbReference>
<dbReference type="PROSITE" id="PS50011">
    <property type="entry name" value="PROTEIN_KINASE_DOM"/>
    <property type="match status" value="2"/>
</dbReference>
<evidence type="ECO:0000256" key="2">
    <source>
        <dbReference type="ARBA" id="ARBA00022741"/>
    </source>
</evidence>
<feature type="domain" description="Protein kinase" evidence="6">
    <location>
        <begin position="452"/>
        <end position="716"/>
    </location>
</feature>
<keyword evidence="4 5" id="KW-0067">ATP-binding</keyword>
<dbReference type="InterPro" id="IPR011009">
    <property type="entry name" value="Kinase-like_dom_sf"/>
</dbReference>
<keyword evidence="1" id="KW-0808">Transferase</keyword>